<evidence type="ECO:0000256" key="1">
    <source>
        <dbReference type="SAM" id="Phobius"/>
    </source>
</evidence>
<protein>
    <submittedName>
        <fullName evidence="2">Uncharacterized protein</fullName>
    </submittedName>
</protein>
<feature type="transmembrane region" description="Helical" evidence="1">
    <location>
        <begin position="156"/>
        <end position="176"/>
    </location>
</feature>
<evidence type="ECO:0000313" key="2">
    <source>
        <dbReference type="EMBL" id="KAJ4426790.1"/>
    </source>
</evidence>
<keyword evidence="3" id="KW-1185">Reference proteome</keyword>
<proteinExistence type="predicted"/>
<reference evidence="2 3" key="1">
    <citation type="journal article" date="2022" name="Allergy">
        <title>Genome assembly and annotation of Periplaneta americana reveal a comprehensive cockroach allergen profile.</title>
        <authorList>
            <person name="Wang L."/>
            <person name="Xiong Q."/>
            <person name="Saelim N."/>
            <person name="Wang L."/>
            <person name="Nong W."/>
            <person name="Wan A.T."/>
            <person name="Shi M."/>
            <person name="Liu X."/>
            <person name="Cao Q."/>
            <person name="Hui J.H.L."/>
            <person name="Sookrung N."/>
            <person name="Leung T.F."/>
            <person name="Tungtrongchitr A."/>
            <person name="Tsui S.K.W."/>
        </authorList>
    </citation>
    <scope>NUCLEOTIDE SEQUENCE [LARGE SCALE GENOMIC DNA]</scope>
    <source>
        <strain evidence="2">PWHHKU_190912</strain>
    </source>
</reference>
<accession>A0ABQ8RYN7</accession>
<keyword evidence="1" id="KW-0472">Membrane</keyword>
<dbReference type="EMBL" id="JAJSOF020000039">
    <property type="protein sequence ID" value="KAJ4426790.1"/>
    <property type="molecule type" value="Genomic_DNA"/>
</dbReference>
<keyword evidence="1" id="KW-1133">Transmembrane helix</keyword>
<comment type="caution">
    <text evidence="2">The sequence shown here is derived from an EMBL/GenBank/DDBJ whole genome shotgun (WGS) entry which is preliminary data.</text>
</comment>
<keyword evidence="1" id="KW-0812">Transmembrane</keyword>
<gene>
    <name evidence="2" type="ORF">ANN_26589</name>
</gene>
<name>A0ABQ8RYN7_PERAM</name>
<organism evidence="2 3">
    <name type="scientific">Periplaneta americana</name>
    <name type="common">American cockroach</name>
    <name type="synonym">Blatta americana</name>
    <dbReference type="NCBI Taxonomy" id="6978"/>
    <lineage>
        <taxon>Eukaryota</taxon>
        <taxon>Metazoa</taxon>
        <taxon>Ecdysozoa</taxon>
        <taxon>Arthropoda</taxon>
        <taxon>Hexapoda</taxon>
        <taxon>Insecta</taxon>
        <taxon>Pterygota</taxon>
        <taxon>Neoptera</taxon>
        <taxon>Polyneoptera</taxon>
        <taxon>Dictyoptera</taxon>
        <taxon>Blattodea</taxon>
        <taxon>Blattoidea</taxon>
        <taxon>Blattidae</taxon>
        <taxon>Blattinae</taxon>
        <taxon>Periplaneta</taxon>
    </lineage>
</organism>
<evidence type="ECO:0000313" key="3">
    <source>
        <dbReference type="Proteomes" id="UP001148838"/>
    </source>
</evidence>
<sequence length="255" mass="29638">MPCFKIRFRKPHATTGSGGFIVLSTRYLRSGWTIVPLFHLQRKWMDILEERAGRYHRTPVVEGGSKRCFRFSKAVPVRSAAPVRNKYKLAPMGTENTSNICKWLDEDPDVGIENESYDESNKEDLLNEVHDSNSEQDNEEEDDDYVNIDCVYVFNLYFYLIKFIIIFKLIFVPLPVPIFKAMIKYAWYASKLINEREVFVKVKDICFAAEVRKNVCDCGQPSFICCACIEYVIQLDMQLIFNPTVVIIMFSELAY</sequence>
<dbReference type="Proteomes" id="UP001148838">
    <property type="component" value="Unassembled WGS sequence"/>
</dbReference>